<evidence type="ECO:0000256" key="5">
    <source>
        <dbReference type="ARBA" id="ARBA00022692"/>
    </source>
</evidence>
<dbReference type="GO" id="GO:0005886">
    <property type="term" value="C:plasma membrane"/>
    <property type="evidence" value="ECO:0007669"/>
    <property type="project" value="UniProtKB-SubCell"/>
</dbReference>
<dbReference type="NCBIfam" id="TIGR00879">
    <property type="entry name" value="SP"/>
    <property type="match status" value="1"/>
</dbReference>
<feature type="transmembrane region" description="Helical" evidence="9">
    <location>
        <begin position="277"/>
        <end position="297"/>
    </location>
</feature>
<evidence type="ECO:0000256" key="3">
    <source>
        <dbReference type="ARBA" id="ARBA00022448"/>
    </source>
</evidence>
<dbReference type="PROSITE" id="PS00216">
    <property type="entry name" value="SUGAR_TRANSPORT_1"/>
    <property type="match status" value="2"/>
</dbReference>
<dbReference type="InterPro" id="IPR005829">
    <property type="entry name" value="Sugar_transporter_CS"/>
</dbReference>
<keyword evidence="3 8" id="KW-0813">Transport</keyword>
<proteinExistence type="inferred from homology"/>
<feature type="transmembrane region" description="Helical" evidence="9">
    <location>
        <begin position="242"/>
        <end position="265"/>
    </location>
</feature>
<feature type="transmembrane region" description="Helical" evidence="9">
    <location>
        <begin position="163"/>
        <end position="184"/>
    </location>
</feature>
<keyword evidence="4" id="KW-1003">Cell membrane</keyword>
<feature type="transmembrane region" description="Helical" evidence="9">
    <location>
        <begin position="309"/>
        <end position="327"/>
    </location>
</feature>
<dbReference type="PRINTS" id="PR00171">
    <property type="entry name" value="SUGRTRNSPORT"/>
</dbReference>
<dbReference type="GO" id="GO:0022857">
    <property type="term" value="F:transmembrane transporter activity"/>
    <property type="evidence" value="ECO:0007669"/>
    <property type="project" value="InterPro"/>
</dbReference>
<feature type="domain" description="Major facilitator superfamily (MFS) profile" evidence="10">
    <location>
        <begin position="10"/>
        <end position="429"/>
    </location>
</feature>
<evidence type="ECO:0000259" key="10">
    <source>
        <dbReference type="PROSITE" id="PS50850"/>
    </source>
</evidence>
<accession>A0A1I4PN66</accession>
<gene>
    <name evidence="11" type="ORF">SAMN04490355_106814</name>
</gene>
<dbReference type="PANTHER" id="PTHR48023:SF4">
    <property type="entry name" value="D-XYLOSE-PROTON SYMPORTER-LIKE 2"/>
    <property type="match status" value="1"/>
</dbReference>
<dbReference type="STRING" id="1123291.SAMN04490355_106814"/>
<feature type="transmembrane region" description="Helical" evidence="9">
    <location>
        <begin position="375"/>
        <end position="396"/>
    </location>
</feature>
<feature type="transmembrane region" description="Helical" evidence="9">
    <location>
        <begin position="9"/>
        <end position="35"/>
    </location>
</feature>
<dbReference type="InterPro" id="IPR003663">
    <property type="entry name" value="Sugar/inositol_transpt"/>
</dbReference>
<dbReference type="CDD" id="cd17359">
    <property type="entry name" value="MFS_XylE_like"/>
    <property type="match status" value="1"/>
</dbReference>
<name>A0A1I4PN66_9FIRM</name>
<feature type="transmembrane region" description="Helical" evidence="9">
    <location>
        <begin position="402"/>
        <end position="421"/>
    </location>
</feature>
<feature type="transmembrane region" description="Helical" evidence="9">
    <location>
        <begin position="76"/>
        <end position="94"/>
    </location>
</feature>
<dbReference type="PANTHER" id="PTHR48023">
    <property type="entry name" value="D-XYLOSE-PROTON SYMPORTER-LIKE 2"/>
    <property type="match status" value="1"/>
</dbReference>
<dbReference type="InterPro" id="IPR005828">
    <property type="entry name" value="MFS_sugar_transport-like"/>
</dbReference>
<comment type="similarity">
    <text evidence="2 8">Belongs to the major facilitator superfamily. Sugar transporter (TC 2.A.1.1) family.</text>
</comment>
<evidence type="ECO:0000313" key="11">
    <source>
        <dbReference type="EMBL" id="SFM29361.1"/>
    </source>
</evidence>
<dbReference type="Gene3D" id="1.20.1250.20">
    <property type="entry name" value="MFS general substrate transporter like domains"/>
    <property type="match status" value="1"/>
</dbReference>
<dbReference type="FunFam" id="1.20.1250.20:FF:000073">
    <property type="entry name" value="MFS myo-inositol transporter, putative"/>
    <property type="match status" value="1"/>
</dbReference>
<feature type="transmembrane region" description="Helical" evidence="9">
    <location>
        <begin position="100"/>
        <end position="122"/>
    </location>
</feature>
<evidence type="ECO:0000256" key="7">
    <source>
        <dbReference type="ARBA" id="ARBA00023136"/>
    </source>
</evidence>
<organism evidence="11 12">
    <name type="scientific">Pelosinus propionicus DSM 13327</name>
    <dbReference type="NCBI Taxonomy" id="1123291"/>
    <lineage>
        <taxon>Bacteria</taxon>
        <taxon>Bacillati</taxon>
        <taxon>Bacillota</taxon>
        <taxon>Negativicutes</taxon>
        <taxon>Selenomonadales</taxon>
        <taxon>Sporomusaceae</taxon>
        <taxon>Pelosinus</taxon>
    </lineage>
</organism>
<dbReference type="PROSITE" id="PS50850">
    <property type="entry name" value="MFS"/>
    <property type="match status" value="1"/>
</dbReference>
<dbReference type="Proteomes" id="UP000199520">
    <property type="component" value="Unassembled WGS sequence"/>
</dbReference>
<dbReference type="SUPFAM" id="SSF103473">
    <property type="entry name" value="MFS general substrate transporter"/>
    <property type="match status" value="1"/>
</dbReference>
<feature type="transmembrane region" description="Helical" evidence="9">
    <location>
        <begin position="47"/>
        <end position="67"/>
    </location>
</feature>
<feature type="transmembrane region" description="Helical" evidence="9">
    <location>
        <begin position="134"/>
        <end position="157"/>
    </location>
</feature>
<protein>
    <submittedName>
        <fullName evidence="11">MFS transporter, sugar porter (SP) family</fullName>
    </submittedName>
</protein>
<evidence type="ECO:0000313" key="12">
    <source>
        <dbReference type="Proteomes" id="UP000199520"/>
    </source>
</evidence>
<evidence type="ECO:0000256" key="4">
    <source>
        <dbReference type="ARBA" id="ARBA00022475"/>
    </source>
</evidence>
<dbReference type="AlphaFoldDB" id="A0A1I4PN66"/>
<keyword evidence="6 9" id="KW-1133">Transmembrane helix</keyword>
<dbReference type="RefSeq" id="WP_090943655.1">
    <property type="nucleotide sequence ID" value="NZ_FOTS01000068.1"/>
</dbReference>
<dbReference type="InterPro" id="IPR047984">
    <property type="entry name" value="XylE-like"/>
</dbReference>
<comment type="subcellular location">
    <subcellularLocation>
        <location evidence="1">Cell membrane</location>
        <topology evidence="1">Multi-pass membrane protein</topology>
    </subcellularLocation>
</comment>
<feature type="transmembrane region" description="Helical" evidence="9">
    <location>
        <begin position="339"/>
        <end position="363"/>
    </location>
</feature>
<dbReference type="InterPro" id="IPR020846">
    <property type="entry name" value="MFS_dom"/>
</dbReference>
<dbReference type="GO" id="GO:1904659">
    <property type="term" value="P:D-glucose transmembrane transport"/>
    <property type="evidence" value="ECO:0007669"/>
    <property type="project" value="TreeGrafter"/>
</dbReference>
<dbReference type="EMBL" id="FOTS01000068">
    <property type="protein sequence ID" value="SFM29361.1"/>
    <property type="molecule type" value="Genomic_DNA"/>
</dbReference>
<evidence type="ECO:0000256" key="8">
    <source>
        <dbReference type="RuleBase" id="RU003346"/>
    </source>
</evidence>
<sequence>MKFKINSYVIYIFGALGGLLFGYDTGVISGAILFIKSDLNLNSWAEGIVVSSILVGAMIGAAASGALSDQYGRRKTIMIAAVIFCIGALGSGMSRNMEELVIYRIVLGLAVGGASALVPVYLSELAPCENRGALSSLNQFMIILGILCAYIVNFAFAQSADGWRWMLGLAFIPSAILLIGMFFLPESPRWLVKNRREKEAAYVLSLLREGSDIQGELEEIKQTCAGENSGWKELTSKWVRPALTLGVGLALFQQFIGCNTVLYYAPTVFVNAGLGRYAAILGTIGIGVAILLATILAMWKIDQMGRKKLLLIGNVGMSISLFLIWIASEFFGQTTSSAYTTIVLFCSYIFFFGISWGPVTWVMLGEIFPLSVRGLGMGVCSVVNWGSNLLIALTFPVLLERFGHLLFVIFAFIGIVAFLFIKYKAIETKGKTLEQIEIGFHQVEAAKVTLDL</sequence>
<evidence type="ECO:0000256" key="2">
    <source>
        <dbReference type="ARBA" id="ARBA00010992"/>
    </source>
</evidence>
<keyword evidence="7 9" id="KW-0472">Membrane</keyword>
<evidence type="ECO:0000256" key="1">
    <source>
        <dbReference type="ARBA" id="ARBA00004651"/>
    </source>
</evidence>
<evidence type="ECO:0000256" key="9">
    <source>
        <dbReference type="SAM" id="Phobius"/>
    </source>
</evidence>
<dbReference type="OrthoDB" id="9783823at2"/>
<keyword evidence="12" id="KW-1185">Reference proteome</keyword>
<reference evidence="12" key="1">
    <citation type="submission" date="2016-10" db="EMBL/GenBank/DDBJ databases">
        <authorList>
            <person name="Varghese N."/>
            <person name="Submissions S."/>
        </authorList>
    </citation>
    <scope>NUCLEOTIDE SEQUENCE [LARGE SCALE GENOMIC DNA]</scope>
    <source>
        <strain evidence="12">DSM 13327</strain>
    </source>
</reference>
<dbReference type="InterPro" id="IPR050820">
    <property type="entry name" value="MFS_Sugar_Transporter"/>
</dbReference>
<keyword evidence="5 9" id="KW-0812">Transmembrane</keyword>
<dbReference type="InterPro" id="IPR036259">
    <property type="entry name" value="MFS_trans_sf"/>
</dbReference>
<dbReference type="PROSITE" id="PS00217">
    <property type="entry name" value="SUGAR_TRANSPORT_2"/>
    <property type="match status" value="1"/>
</dbReference>
<dbReference type="Pfam" id="PF00083">
    <property type="entry name" value="Sugar_tr"/>
    <property type="match status" value="1"/>
</dbReference>
<evidence type="ECO:0000256" key="6">
    <source>
        <dbReference type="ARBA" id="ARBA00022989"/>
    </source>
</evidence>